<comment type="caution">
    <text evidence="1">The sequence shown here is derived from an EMBL/GenBank/DDBJ whole genome shotgun (WGS) entry which is preliminary data.</text>
</comment>
<gene>
    <name evidence="1" type="ORF">REH74_010610</name>
</gene>
<name>A0ACC7R7N5_9VIBR</name>
<protein>
    <submittedName>
        <fullName evidence="1">ATP-binding protein</fullName>
    </submittedName>
</protein>
<keyword evidence="1" id="KW-0547">Nucleotide-binding</keyword>
<accession>A0ACC7R7N5</accession>
<dbReference type="Proteomes" id="UP001354073">
    <property type="component" value="Unassembled WGS sequence"/>
</dbReference>
<evidence type="ECO:0000313" key="1">
    <source>
        <dbReference type="EMBL" id="MGI1897970.1"/>
    </source>
</evidence>
<feature type="non-terminal residue" evidence="1">
    <location>
        <position position="1"/>
    </location>
</feature>
<keyword evidence="1" id="KW-0067">ATP-binding</keyword>
<sequence>NFGLGIGLSICQQIMASHKGWIEVESELNQYTCMTVWLPITQEGDEA</sequence>
<reference evidence="1" key="1">
    <citation type="submission" date="2024-11" db="EMBL/GenBank/DDBJ databases">
        <title>Identification of new Vibrio campbellii strains harboring the pVA1 plasmid isolated from Penaeus vannamei postlarvae affected by outbreaks of acute hepatopancreatic necrosis disease (AHPND) in Mexico.</title>
        <authorList>
            <person name="Gomez-Gil B."/>
            <person name="Enciso-Ibarra J."/>
        </authorList>
    </citation>
    <scope>NUCLEOTIDE SEQUENCE</scope>
    <source>
        <strain evidence="1">M270204</strain>
    </source>
</reference>
<evidence type="ECO:0000313" key="2">
    <source>
        <dbReference type="Proteomes" id="UP001354073"/>
    </source>
</evidence>
<organism evidence="1 2">
    <name type="scientific">Vibrio campbellii</name>
    <dbReference type="NCBI Taxonomy" id="680"/>
    <lineage>
        <taxon>Bacteria</taxon>
        <taxon>Pseudomonadati</taxon>
        <taxon>Pseudomonadota</taxon>
        <taxon>Gammaproteobacteria</taxon>
        <taxon>Vibrionales</taxon>
        <taxon>Vibrionaceae</taxon>
        <taxon>Vibrio</taxon>
    </lineage>
</organism>
<proteinExistence type="predicted"/>
<dbReference type="EMBL" id="JAVHXJ020000040">
    <property type="protein sequence ID" value="MGI1897970.1"/>
    <property type="molecule type" value="Genomic_DNA"/>
</dbReference>